<organism evidence="3 4">
    <name type="scientific">Actinoallomurus iriomotensis</name>
    <dbReference type="NCBI Taxonomy" id="478107"/>
    <lineage>
        <taxon>Bacteria</taxon>
        <taxon>Bacillati</taxon>
        <taxon>Actinomycetota</taxon>
        <taxon>Actinomycetes</taxon>
        <taxon>Streptosporangiales</taxon>
        <taxon>Thermomonosporaceae</taxon>
        <taxon>Actinoallomurus</taxon>
    </lineage>
</organism>
<feature type="region of interest" description="Disordered" evidence="1">
    <location>
        <begin position="1"/>
        <end position="153"/>
    </location>
</feature>
<evidence type="ECO:0008006" key="5">
    <source>
        <dbReference type="Google" id="ProtNLM"/>
    </source>
</evidence>
<sequence length="672" mass="68638">MPDADLPPPAGTTPPAVSAAPPHWSGGPADRSAPLDRPSPGRTGEAAAAAPHRSGGPADRSAPLDRPSPSRTGEAAAAPPHRSGGPADRSAPLDRPSPGRTGEAAAAAPHRSGGPADRSAPPDRPSPSRTGEAVAAPPHRPGVPTARRDRRGPAGLGLSAAGLTCFLLVALLGPSVMEPALPGGAGQPPYSLVVHPSPYLVIGLTVVGVVLSVAGVALCALAARRGWIFRPRLLLAAGIIAAGAFALMPPVGSADHLNYAAYGRMAVTGNDPYVTTARSLPADPVARAVQDWRDTPTVYGPIATAQQTFASLVGGASVRLTVFVMSLTNALAFVAVGLLLYRTVRGDPARELRAVLLWIANPLLLFELVGGAHNDVLAIAFAVAGLVVFGMPDPLRPRPGDGRGLSRCVSAGVLIGAGAAIKINVAIAGGGPLLVLVSEWWRARGTGETGHRTGPGPTVARAAALCASAAAVTGLAYLMAGPHSLDQLGRASKSVSLATPWHLLAGTGGGLLVTMPRSGVRLGSVLLTLVLLVLLLRALPRPHVGGLADPVGDETFRVAAALSLAWLFAAPYALPWYDGLGWATVALLAWSRFDGLLLVRTGVLALAYLPARDPRHAGLPHDLDWLVTIVRAQVTPWALTLTLIALIAAAARWSPRAQSPGCSPRAPAGSPR</sequence>
<evidence type="ECO:0000313" key="4">
    <source>
        <dbReference type="Proteomes" id="UP001165074"/>
    </source>
</evidence>
<feature type="transmembrane region" description="Helical" evidence="2">
    <location>
        <begin position="156"/>
        <end position="177"/>
    </location>
</feature>
<keyword evidence="2" id="KW-0812">Transmembrane</keyword>
<dbReference type="AlphaFoldDB" id="A0A9W6W2N9"/>
<feature type="transmembrane region" description="Helical" evidence="2">
    <location>
        <begin position="559"/>
        <end position="577"/>
    </location>
</feature>
<dbReference type="RefSeq" id="WP_285577601.1">
    <property type="nucleotide sequence ID" value="NZ_BSTK01000009.1"/>
</dbReference>
<protein>
    <recommendedName>
        <fullName evidence="5">DUF2029 domain-containing protein</fullName>
    </recommendedName>
</protein>
<feature type="transmembrane region" description="Helical" evidence="2">
    <location>
        <begin position="520"/>
        <end position="539"/>
    </location>
</feature>
<feature type="transmembrane region" description="Helical" evidence="2">
    <location>
        <begin position="413"/>
        <end position="438"/>
    </location>
</feature>
<feature type="transmembrane region" description="Helical" evidence="2">
    <location>
        <begin position="589"/>
        <end position="609"/>
    </location>
</feature>
<comment type="caution">
    <text evidence="3">The sequence shown here is derived from an EMBL/GenBank/DDBJ whole genome shotgun (WGS) entry which is preliminary data.</text>
</comment>
<feature type="compositionally biased region" description="Pro residues" evidence="1">
    <location>
        <begin position="1"/>
        <end position="12"/>
    </location>
</feature>
<evidence type="ECO:0000256" key="1">
    <source>
        <dbReference type="SAM" id="MobiDB-lite"/>
    </source>
</evidence>
<keyword evidence="2" id="KW-1133">Transmembrane helix</keyword>
<feature type="transmembrane region" description="Helical" evidence="2">
    <location>
        <begin position="320"/>
        <end position="340"/>
    </location>
</feature>
<reference evidence="3" key="1">
    <citation type="submission" date="2023-03" db="EMBL/GenBank/DDBJ databases">
        <title>Actinoallomurus iriomotensis NBRC 103684.</title>
        <authorList>
            <person name="Ichikawa N."/>
            <person name="Sato H."/>
            <person name="Tonouchi N."/>
        </authorList>
    </citation>
    <scope>NUCLEOTIDE SEQUENCE</scope>
    <source>
        <strain evidence="3">NBRC 103684</strain>
    </source>
</reference>
<feature type="transmembrane region" description="Helical" evidence="2">
    <location>
        <begin position="629"/>
        <end position="651"/>
    </location>
</feature>
<evidence type="ECO:0000313" key="3">
    <source>
        <dbReference type="EMBL" id="GLY88057.1"/>
    </source>
</evidence>
<evidence type="ECO:0000256" key="2">
    <source>
        <dbReference type="SAM" id="Phobius"/>
    </source>
</evidence>
<feature type="transmembrane region" description="Helical" evidence="2">
    <location>
        <begin position="458"/>
        <end position="480"/>
    </location>
</feature>
<feature type="transmembrane region" description="Helical" evidence="2">
    <location>
        <begin position="233"/>
        <end position="252"/>
    </location>
</feature>
<accession>A0A9W6W2N9</accession>
<keyword evidence="2" id="KW-0472">Membrane</keyword>
<gene>
    <name evidence="3" type="ORF">Airi02_059860</name>
</gene>
<dbReference type="EMBL" id="BSTK01000009">
    <property type="protein sequence ID" value="GLY88057.1"/>
    <property type="molecule type" value="Genomic_DNA"/>
</dbReference>
<dbReference type="Pfam" id="PF26314">
    <property type="entry name" value="MptA_B_family"/>
    <property type="match status" value="1"/>
</dbReference>
<keyword evidence="4" id="KW-1185">Reference proteome</keyword>
<dbReference type="Proteomes" id="UP001165074">
    <property type="component" value="Unassembled WGS sequence"/>
</dbReference>
<feature type="transmembrane region" description="Helical" evidence="2">
    <location>
        <begin position="197"/>
        <end position="221"/>
    </location>
</feature>
<proteinExistence type="predicted"/>
<feature type="transmembrane region" description="Helical" evidence="2">
    <location>
        <begin position="376"/>
        <end position="392"/>
    </location>
</feature>
<name>A0A9W6W2N9_9ACTN</name>